<evidence type="ECO:0000313" key="1">
    <source>
        <dbReference type="EMBL" id="KAJ7745022.1"/>
    </source>
</evidence>
<accession>A0AAD7IKB7</accession>
<feature type="non-terminal residue" evidence="1">
    <location>
        <position position="197"/>
    </location>
</feature>
<dbReference type="Proteomes" id="UP001215280">
    <property type="component" value="Unassembled WGS sequence"/>
</dbReference>
<evidence type="ECO:0000313" key="2">
    <source>
        <dbReference type="Proteomes" id="UP001215280"/>
    </source>
</evidence>
<dbReference type="AlphaFoldDB" id="A0AAD7IKB7"/>
<organism evidence="1 2">
    <name type="scientific">Mycena maculata</name>
    <dbReference type="NCBI Taxonomy" id="230809"/>
    <lineage>
        <taxon>Eukaryota</taxon>
        <taxon>Fungi</taxon>
        <taxon>Dikarya</taxon>
        <taxon>Basidiomycota</taxon>
        <taxon>Agaricomycotina</taxon>
        <taxon>Agaricomycetes</taxon>
        <taxon>Agaricomycetidae</taxon>
        <taxon>Agaricales</taxon>
        <taxon>Marasmiineae</taxon>
        <taxon>Mycenaceae</taxon>
        <taxon>Mycena</taxon>
    </lineage>
</organism>
<gene>
    <name evidence="1" type="ORF">DFH07DRAFT_749183</name>
</gene>
<keyword evidence="2" id="KW-1185">Reference proteome</keyword>
<reference evidence="1" key="1">
    <citation type="submission" date="2023-03" db="EMBL/GenBank/DDBJ databases">
        <title>Massive genome expansion in bonnet fungi (Mycena s.s.) driven by repeated elements and novel gene families across ecological guilds.</title>
        <authorList>
            <consortium name="Lawrence Berkeley National Laboratory"/>
            <person name="Harder C.B."/>
            <person name="Miyauchi S."/>
            <person name="Viragh M."/>
            <person name="Kuo A."/>
            <person name="Thoen E."/>
            <person name="Andreopoulos B."/>
            <person name="Lu D."/>
            <person name="Skrede I."/>
            <person name="Drula E."/>
            <person name="Henrissat B."/>
            <person name="Morin E."/>
            <person name="Kohler A."/>
            <person name="Barry K."/>
            <person name="LaButti K."/>
            <person name="Morin E."/>
            <person name="Salamov A."/>
            <person name="Lipzen A."/>
            <person name="Mereny Z."/>
            <person name="Hegedus B."/>
            <person name="Baldrian P."/>
            <person name="Stursova M."/>
            <person name="Weitz H."/>
            <person name="Taylor A."/>
            <person name="Grigoriev I.V."/>
            <person name="Nagy L.G."/>
            <person name="Martin F."/>
            <person name="Kauserud H."/>
        </authorList>
    </citation>
    <scope>NUCLEOTIDE SEQUENCE</scope>
    <source>
        <strain evidence="1">CBHHK188m</strain>
    </source>
</reference>
<comment type="caution">
    <text evidence="1">The sequence shown here is derived from an EMBL/GenBank/DDBJ whole genome shotgun (WGS) entry which is preliminary data.</text>
</comment>
<proteinExistence type="predicted"/>
<sequence>MCPNSCAAYTGAFADRDTCPFCGTPHFDEKGVAREFYTIPLGPQLQALYRTPESAKAVHYCREKTKEILASRDAEGNLNIPIYEDFIHGMDYLQAVMDGHIKDTDIVIIGSIDGAQLYRNKKSDCWISIYIIGEIDLLKRFKIRAVLPDSFFPGPNKPKHTDSFKYPSVHHLSALQKEGLHIWDAYDNKVVTSRPFL</sequence>
<protein>
    <submittedName>
        <fullName evidence="1">Uncharacterized protein</fullName>
    </submittedName>
</protein>
<dbReference type="EMBL" id="JARJLG010000105">
    <property type="protein sequence ID" value="KAJ7745022.1"/>
    <property type="molecule type" value="Genomic_DNA"/>
</dbReference>
<name>A0AAD7IKB7_9AGAR</name>